<dbReference type="PANTHER" id="PTHR13448:SF14">
    <property type="entry name" value="F26K24.17 PROTEIN"/>
    <property type="match status" value="1"/>
</dbReference>
<dbReference type="InterPro" id="IPR019308">
    <property type="entry name" value="TMEM214"/>
</dbReference>
<accession>A0ABD1BXI8</accession>
<feature type="compositionally biased region" description="Basic and acidic residues" evidence="1">
    <location>
        <begin position="15"/>
        <end position="28"/>
    </location>
</feature>
<dbReference type="AlphaFoldDB" id="A0ABD1BXI8"/>
<feature type="region of interest" description="Disordered" evidence="1">
    <location>
        <begin position="1"/>
        <end position="39"/>
    </location>
</feature>
<protein>
    <submittedName>
        <fullName evidence="3">Uncharacterized protein</fullName>
    </submittedName>
</protein>
<reference evidence="3 4" key="1">
    <citation type="submission" date="2024-04" db="EMBL/GenBank/DDBJ databases">
        <title>Genome assembly C_amara_ONT_v2.</title>
        <authorList>
            <person name="Yant L."/>
            <person name="Moore C."/>
            <person name="Slenker M."/>
        </authorList>
    </citation>
    <scope>NUCLEOTIDE SEQUENCE [LARGE SCALE GENOMIC DNA]</scope>
    <source>
        <tissue evidence="3">Leaf</tissue>
    </source>
</reference>
<organism evidence="3 4">
    <name type="scientific">Cardamine amara subsp. amara</name>
    <dbReference type="NCBI Taxonomy" id="228776"/>
    <lineage>
        <taxon>Eukaryota</taxon>
        <taxon>Viridiplantae</taxon>
        <taxon>Streptophyta</taxon>
        <taxon>Embryophyta</taxon>
        <taxon>Tracheophyta</taxon>
        <taxon>Spermatophyta</taxon>
        <taxon>Magnoliopsida</taxon>
        <taxon>eudicotyledons</taxon>
        <taxon>Gunneridae</taxon>
        <taxon>Pentapetalae</taxon>
        <taxon>rosids</taxon>
        <taxon>malvids</taxon>
        <taxon>Brassicales</taxon>
        <taxon>Brassicaceae</taxon>
        <taxon>Cardamineae</taxon>
        <taxon>Cardamine</taxon>
    </lineage>
</organism>
<keyword evidence="2" id="KW-1133">Transmembrane helix</keyword>
<keyword evidence="2" id="KW-0472">Membrane</keyword>
<proteinExistence type="predicted"/>
<evidence type="ECO:0000313" key="3">
    <source>
        <dbReference type="EMBL" id="KAL1221913.1"/>
    </source>
</evidence>
<feature type="compositionally biased region" description="Polar residues" evidence="1">
    <location>
        <begin position="29"/>
        <end position="39"/>
    </location>
</feature>
<gene>
    <name evidence="3" type="ORF">V5N11_032409</name>
</gene>
<feature type="transmembrane region" description="Helical" evidence="2">
    <location>
        <begin position="143"/>
        <end position="165"/>
    </location>
</feature>
<keyword evidence="4" id="KW-1185">Reference proteome</keyword>
<dbReference type="Proteomes" id="UP001558713">
    <property type="component" value="Unassembled WGS sequence"/>
</dbReference>
<name>A0ABD1BXI8_CARAN</name>
<sequence length="166" mass="18413">MPIKKKTLPHLANGLKDKQKMGHEEDRPTQQFKASHQQQVKTKAEAKTDLLARGLIWSLTQNIDCWDNLYKGNIEASVALLKGLVQKLKDPSHKLLPSDTLTFTQTIKSFRLKNKKANGYLYKMISRRLSCGSSSLKSTCITAVVLVIAGAGVTLVLSQSVLGFFN</sequence>
<dbReference type="EMBL" id="JBANAX010000114">
    <property type="protein sequence ID" value="KAL1221913.1"/>
    <property type="molecule type" value="Genomic_DNA"/>
</dbReference>
<comment type="caution">
    <text evidence="3">The sequence shown here is derived from an EMBL/GenBank/DDBJ whole genome shotgun (WGS) entry which is preliminary data.</text>
</comment>
<evidence type="ECO:0000313" key="4">
    <source>
        <dbReference type="Proteomes" id="UP001558713"/>
    </source>
</evidence>
<keyword evidence="2" id="KW-0812">Transmembrane</keyword>
<evidence type="ECO:0000256" key="2">
    <source>
        <dbReference type="SAM" id="Phobius"/>
    </source>
</evidence>
<dbReference type="PANTHER" id="PTHR13448">
    <property type="entry name" value="TRANSMEMBRANE PROTEIN 214"/>
    <property type="match status" value="1"/>
</dbReference>
<evidence type="ECO:0000256" key="1">
    <source>
        <dbReference type="SAM" id="MobiDB-lite"/>
    </source>
</evidence>